<sequence>MHQPLSKPIFSTFSFNEGSQQWHLSIEENRATTINAASNYASMTHNVPEMISPAAPSAIQHGGRGYGYDNSHDGYYSSSAAVDDSCNPSPANPCFSTRYMNPSRIVLSDPQYSMSEYSTQQVSDNRCHGPVVQPSDLHWQLTQSHHSEPATRNHPYRASITSRPVSASVVYQSLAYPGKLVATGKTTPRRTPMACRFCRKRKVGPQG</sequence>
<organism evidence="1 2">
    <name type="scientific">Purpureocillium lilacinum</name>
    <name type="common">Paecilomyces lilacinus</name>
    <dbReference type="NCBI Taxonomy" id="33203"/>
    <lineage>
        <taxon>Eukaryota</taxon>
        <taxon>Fungi</taxon>
        <taxon>Dikarya</taxon>
        <taxon>Ascomycota</taxon>
        <taxon>Pezizomycotina</taxon>
        <taxon>Sordariomycetes</taxon>
        <taxon>Hypocreomycetidae</taxon>
        <taxon>Hypocreales</taxon>
        <taxon>Ophiocordycipitaceae</taxon>
        <taxon>Purpureocillium</taxon>
    </lineage>
</organism>
<keyword evidence="2" id="KW-1185">Reference proteome</keyword>
<dbReference type="EMBL" id="JBGNUJ010000012">
    <property type="protein sequence ID" value="KAL3952806.1"/>
    <property type="molecule type" value="Genomic_DNA"/>
</dbReference>
<reference evidence="1" key="1">
    <citation type="submission" date="2024-12" db="EMBL/GenBank/DDBJ databases">
        <title>Comparative genomics and development of molecular markers within Purpureocillium lilacinum and among Purpureocillium species.</title>
        <authorList>
            <person name="Yeh Z.-Y."/>
            <person name="Ni N.-T."/>
            <person name="Lo P.-H."/>
            <person name="Mushyakhwo K."/>
            <person name="Lin C.-F."/>
            <person name="Nai Y.-S."/>
        </authorList>
    </citation>
    <scope>NUCLEOTIDE SEQUENCE</scope>
    <source>
        <strain evidence="1">NCHU-NPUST-175</strain>
    </source>
</reference>
<name>A0ACC4D9A2_PURLI</name>
<gene>
    <name evidence="1" type="ORF">ACCO45_012749</name>
</gene>
<proteinExistence type="predicted"/>
<comment type="caution">
    <text evidence="1">The sequence shown here is derived from an EMBL/GenBank/DDBJ whole genome shotgun (WGS) entry which is preliminary data.</text>
</comment>
<evidence type="ECO:0000313" key="2">
    <source>
        <dbReference type="Proteomes" id="UP001638806"/>
    </source>
</evidence>
<dbReference type="Proteomes" id="UP001638806">
    <property type="component" value="Unassembled WGS sequence"/>
</dbReference>
<evidence type="ECO:0000313" key="1">
    <source>
        <dbReference type="EMBL" id="KAL3952806.1"/>
    </source>
</evidence>
<protein>
    <submittedName>
        <fullName evidence="1">Uncharacterized protein</fullName>
    </submittedName>
</protein>
<accession>A0ACC4D9A2</accession>